<sequence length="215" mass="23301">MRHLSILRSLSENTVNLLLRTAMEAAEAAARVHRRDSGQIRRDAVTEKARADYVSQTDLDAQQAALEAIRDRFPRDHILAEEGAKSATDQLARWSGSPLWIVDPLDGTTNFLHGHPFYCSSVAVAVDGQVTAGAVVSGSSGERWWASRGEGAFKGGRAIQVSQKTPLIDALVGTGFPFKKLSVLPQYLNQFDRVLRAASGVRRTGAAALDLCFLA</sequence>
<evidence type="ECO:0000256" key="2">
    <source>
        <dbReference type="ARBA" id="ARBA00022801"/>
    </source>
</evidence>
<evidence type="ECO:0000256" key="3">
    <source>
        <dbReference type="ARBA" id="ARBA00022842"/>
    </source>
</evidence>
<dbReference type="Gene3D" id="3.30.540.10">
    <property type="entry name" value="Fructose-1,6-Bisphosphatase, subunit A, domain 1"/>
    <property type="match status" value="1"/>
</dbReference>
<dbReference type="PANTHER" id="PTHR20854">
    <property type="entry name" value="INOSITOL MONOPHOSPHATASE"/>
    <property type="match status" value="1"/>
</dbReference>
<dbReference type="GO" id="GO:0006020">
    <property type="term" value="P:inositol metabolic process"/>
    <property type="evidence" value="ECO:0007669"/>
    <property type="project" value="TreeGrafter"/>
</dbReference>
<reference evidence="4" key="1">
    <citation type="submission" date="2018-05" db="EMBL/GenBank/DDBJ databases">
        <authorList>
            <person name="Lanie J.A."/>
            <person name="Ng W.-L."/>
            <person name="Kazmierczak K.M."/>
            <person name="Andrzejewski T.M."/>
            <person name="Davidsen T.M."/>
            <person name="Wayne K.J."/>
            <person name="Tettelin H."/>
            <person name="Glass J.I."/>
            <person name="Rusch D."/>
            <person name="Podicherti R."/>
            <person name="Tsui H.-C.T."/>
            <person name="Winkler M.E."/>
        </authorList>
    </citation>
    <scope>NUCLEOTIDE SEQUENCE</scope>
</reference>
<evidence type="ECO:0000313" key="4">
    <source>
        <dbReference type="EMBL" id="SVA87733.1"/>
    </source>
</evidence>
<evidence type="ECO:0000256" key="1">
    <source>
        <dbReference type="ARBA" id="ARBA00022723"/>
    </source>
</evidence>
<dbReference type="PRINTS" id="PR01959">
    <property type="entry name" value="SBIMPHPHTASE"/>
</dbReference>
<dbReference type="PROSITE" id="PS00629">
    <property type="entry name" value="IMP_1"/>
    <property type="match status" value="1"/>
</dbReference>
<name>A0A381ZG62_9ZZZZ</name>
<evidence type="ECO:0008006" key="5">
    <source>
        <dbReference type="Google" id="ProtNLM"/>
    </source>
</evidence>
<gene>
    <name evidence="4" type="ORF">METZ01_LOCUS140587</name>
</gene>
<dbReference type="EMBL" id="UINC01021033">
    <property type="protein sequence ID" value="SVA87733.1"/>
    <property type="molecule type" value="Genomic_DNA"/>
</dbReference>
<proteinExistence type="predicted"/>
<dbReference type="GO" id="GO:0007165">
    <property type="term" value="P:signal transduction"/>
    <property type="evidence" value="ECO:0007669"/>
    <property type="project" value="TreeGrafter"/>
</dbReference>
<keyword evidence="2" id="KW-0378">Hydrolase</keyword>
<keyword evidence="3" id="KW-0460">Magnesium</keyword>
<organism evidence="4">
    <name type="scientific">marine metagenome</name>
    <dbReference type="NCBI Taxonomy" id="408172"/>
    <lineage>
        <taxon>unclassified sequences</taxon>
        <taxon>metagenomes</taxon>
        <taxon>ecological metagenomes</taxon>
    </lineage>
</organism>
<protein>
    <recommendedName>
        <fullName evidence="5">Inositol-1-monophosphatase</fullName>
    </recommendedName>
</protein>
<dbReference type="InterPro" id="IPR020583">
    <property type="entry name" value="Inositol_monoP_metal-BS"/>
</dbReference>
<dbReference type="SUPFAM" id="SSF56655">
    <property type="entry name" value="Carbohydrate phosphatase"/>
    <property type="match status" value="1"/>
</dbReference>
<accession>A0A381ZG62</accession>
<feature type="non-terminal residue" evidence="4">
    <location>
        <position position="215"/>
    </location>
</feature>
<dbReference type="GO" id="GO:0008934">
    <property type="term" value="F:inositol monophosphate 1-phosphatase activity"/>
    <property type="evidence" value="ECO:0007669"/>
    <property type="project" value="InterPro"/>
</dbReference>
<dbReference type="GO" id="GO:0046872">
    <property type="term" value="F:metal ion binding"/>
    <property type="evidence" value="ECO:0007669"/>
    <property type="project" value="UniProtKB-KW"/>
</dbReference>
<dbReference type="PRINTS" id="PR00377">
    <property type="entry name" value="IMPHPHTASES"/>
</dbReference>
<dbReference type="Pfam" id="PF00459">
    <property type="entry name" value="Inositol_P"/>
    <property type="match status" value="1"/>
</dbReference>
<dbReference type="InterPro" id="IPR022337">
    <property type="entry name" value="Inositol_monophosphatase_SuhB"/>
</dbReference>
<dbReference type="AlphaFoldDB" id="A0A381ZG62"/>
<dbReference type="Gene3D" id="3.40.190.80">
    <property type="match status" value="1"/>
</dbReference>
<dbReference type="PANTHER" id="PTHR20854:SF4">
    <property type="entry name" value="INOSITOL-1-MONOPHOSPHATASE-RELATED"/>
    <property type="match status" value="1"/>
</dbReference>
<dbReference type="InterPro" id="IPR000760">
    <property type="entry name" value="Inositol_monophosphatase-like"/>
</dbReference>
<keyword evidence="1" id="KW-0479">Metal-binding</keyword>